<sequence length="382" mass="43940">MKGRKRLIQSIFLLAVFLFAPVAGLRFVALFWFLLLCINLFYLRYMGRHIQIRRKDPVIRTYKNQSTGIELEVINTGYLPLFNAIISDTTGSLDPTSLCRMRLDMRKRSRRTISYTLRPNERGLWTLGPVKLIIRDLFGWEERSFEQPDRTTVIVYPEVFPLPYQAYDGYPLGTIKTKHILHEDPSRYRALREYQQGDELRRINWKASAHAGMLISNVFESSVDVPLLVLLNLSAPAFPLKSQYMYAERCIEYAASLISSASLVDQSVGCISTGILPEDGQPLHIESGREHRLVILDSLARITLSEETSYHIFTEALKRLPYRSRVCYVGPVLADTLLELLLLTRLKGGDFIVYCIVPKKEELERLHEKSIPVREMETESHG</sequence>
<dbReference type="eggNOG" id="COG1721">
    <property type="taxonomic scope" value="Bacteria"/>
</dbReference>
<dbReference type="KEGG" id="scd:Spica_2310"/>
<evidence type="ECO:0000313" key="3">
    <source>
        <dbReference type="Proteomes" id="UP000000503"/>
    </source>
</evidence>
<dbReference type="EMBL" id="CP002868">
    <property type="protein sequence ID" value="AEJ20421.1"/>
    <property type="molecule type" value="Genomic_DNA"/>
</dbReference>
<reference evidence="3" key="1">
    <citation type="journal article" date="2013" name="Stand. Genomic Sci.">
        <title>Genome sequence of the thermophilic fresh-water bacterium Spirochaeta caldaria type strain (H1(T)), reclassification of Spirochaeta caldaria, Spirochaeta stenostrepta, and Spirochaeta zuelzerae in the genus Treponema as Treponema caldaria comb. nov., Treponema stenostrepta comb. nov., and Treponema zuelzerae comb. nov., and emendation of the genus Treponema.</title>
        <authorList>
            <person name="Abt B."/>
            <person name="Goker M."/>
            <person name="Scheuner C."/>
            <person name="Han C."/>
            <person name="Lu M."/>
            <person name="Misra M."/>
            <person name="Lapidus A."/>
            <person name="Nolan M."/>
            <person name="Lucas S."/>
            <person name="Hammon N."/>
            <person name="Deshpande S."/>
            <person name="Cheng J.F."/>
            <person name="Tapia R."/>
            <person name="Goodwin L.A."/>
            <person name="Pitluck S."/>
            <person name="Liolios K."/>
            <person name="Pagani I."/>
            <person name="Ivanova N."/>
            <person name="Mavromatis K."/>
            <person name="Mikhailova N."/>
            <person name="Huntemann M."/>
            <person name="Pati A."/>
            <person name="Chen A."/>
            <person name="Palaniappan K."/>
            <person name="Land M."/>
            <person name="Hauser L."/>
            <person name="Jeffries C.D."/>
            <person name="Rohde M."/>
            <person name="Spring S."/>
            <person name="Gronow S."/>
            <person name="Detter J.C."/>
            <person name="Bristow J."/>
            <person name="Eisen J.A."/>
            <person name="Markowitz V."/>
            <person name="Hugenholtz P."/>
            <person name="Kyrpides N.C."/>
            <person name="Woyke T."/>
            <person name="Klenk H.P."/>
        </authorList>
    </citation>
    <scope>NUCLEOTIDE SEQUENCE</scope>
    <source>
        <strain evidence="3">ATCC 51460 / DSM 7334 / H1</strain>
    </source>
</reference>
<accession>F8F395</accession>
<organism evidence="2 3">
    <name type="scientific">Gracilinema caldarium (strain ATCC 51460 / DSM 7334 / H1)</name>
    <name type="common">Treponema caldarium</name>
    <dbReference type="NCBI Taxonomy" id="744872"/>
    <lineage>
        <taxon>Bacteria</taxon>
        <taxon>Pseudomonadati</taxon>
        <taxon>Spirochaetota</taxon>
        <taxon>Spirochaetia</taxon>
        <taxon>Spirochaetales</taxon>
        <taxon>Breznakiellaceae</taxon>
        <taxon>Gracilinema</taxon>
    </lineage>
</organism>
<dbReference type="OrthoDB" id="140416at2"/>
<dbReference type="InterPro" id="IPR002881">
    <property type="entry name" value="DUF58"/>
</dbReference>
<dbReference type="STRING" id="744872.Spica_2310"/>
<evidence type="ECO:0000259" key="1">
    <source>
        <dbReference type="Pfam" id="PF01882"/>
    </source>
</evidence>
<dbReference type="AlphaFoldDB" id="F8F395"/>
<dbReference type="Pfam" id="PF01882">
    <property type="entry name" value="DUF58"/>
    <property type="match status" value="1"/>
</dbReference>
<proteinExistence type="predicted"/>
<dbReference type="RefSeq" id="WP_013969702.1">
    <property type="nucleotide sequence ID" value="NC_015732.1"/>
</dbReference>
<feature type="domain" description="DUF58" evidence="1">
    <location>
        <begin position="191"/>
        <end position="320"/>
    </location>
</feature>
<dbReference type="HOGENOM" id="CLU_026152_3_0_12"/>
<gene>
    <name evidence="2" type="ordered locus">Spica_2310</name>
</gene>
<protein>
    <recommendedName>
        <fullName evidence="1">DUF58 domain-containing protein</fullName>
    </recommendedName>
</protein>
<dbReference type="PANTHER" id="PTHR34351">
    <property type="entry name" value="SLR1927 PROTEIN-RELATED"/>
    <property type="match status" value="1"/>
</dbReference>
<name>F8F395_GRAC1</name>
<dbReference type="PANTHER" id="PTHR34351:SF2">
    <property type="entry name" value="DUF58 DOMAIN-CONTAINING PROTEIN"/>
    <property type="match status" value="1"/>
</dbReference>
<dbReference type="Proteomes" id="UP000000503">
    <property type="component" value="Chromosome"/>
</dbReference>
<evidence type="ECO:0000313" key="2">
    <source>
        <dbReference type="EMBL" id="AEJ20421.1"/>
    </source>
</evidence>
<keyword evidence="3" id="KW-1185">Reference proteome</keyword>